<reference evidence="12 13" key="1">
    <citation type="submission" date="2016-10" db="EMBL/GenBank/DDBJ databases">
        <authorList>
            <person name="de Groot N.N."/>
        </authorList>
    </citation>
    <scope>NUCLEOTIDE SEQUENCE [LARGE SCALE GENOMIC DNA]</scope>
    <source>
        <strain evidence="12 13">DSM 19938</strain>
    </source>
</reference>
<accession>A0A1H6RVE1</accession>
<dbReference type="Gene3D" id="2.170.130.10">
    <property type="entry name" value="TonB-dependent receptor, plug domain"/>
    <property type="match status" value="1"/>
</dbReference>
<comment type="similarity">
    <text evidence="8 9">Belongs to the TonB-dependent receptor family.</text>
</comment>
<protein>
    <submittedName>
        <fullName evidence="12">TonB-linked outer membrane protein, SusC/RagA family</fullName>
    </submittedName>
</protein>
<evidence type="ECO:0000256" key="2">
    <source>
        <dbReference type="ARBA" id="ARBA00022448"/>
    </source>
</evidence>
<dbReference type="Pfam" id="PF00593">
    <property type="entry name" value="TonB_dep_Rec_b-barrel"/>
    <property type="match status" value="1"/>
</dbReference>
<dbReference type="InterPro" id="IPR000531">
    <property type="entry name" value="Beta-barrel_TonB"/>
</dbReference>
<evidence type="ECO:0000256" key="9">
    <source>
        <dbReference type="RuleBase" id="RU003357"/>
    </source>
</evidence>
<keyword evidence="13" id="KW-1185">Reference proteome</keyword>
<organism evidence="12 13">
    <name type="scientific">Dyadobacter koreensis</name>
    <dbReference type="NCBI Taxonomy" id="408657"/>
    <lineage>
        <taxon>Bacteria</taxon>
        <taxon>Pseudomonadati</taxon>
        <taxon>Bacteroidota</taxon>
        <taxon>Cytophagia</taxon>
        <taxon>Cytophagales</taxon>
        <taxon>Spirosomataceae</taxon>
        <taxon>Dyadobacter</taxon>
    </lineage>
</organism>
<dbReference type="Gene3D" id="2.60.40.1120">
    <property type="entry name" value="Carboxypeptidase-like, regulatory domain"/>
    <property type="match status" value="1"/>
</dbReference>
<evidence type="ECO:0000256" key="7">
    <source>
        <dbReference type="ARBA" id="ARBA00023237"/>
    </source>
</evidence>
<dbReference type="OrthoDB" id="9768177at2"/>
<dbReference type="Pfam" id="PF13715">
    <property type="entry name" value="CarbopepD_reg_2"/>
    <property type="match status" value="1"/>
</dbReference>
<evidence type="ECO:0000313" key="13">
    <source>
        <dbReference type="Proteomes" id="UP000199532"/>
    </source>
</evidence>
<keyword evidence="7 8" id="KW-0998">Cell outer membrane</keyword>
<keyword evidence="4 8" id="KW-0812">Transmembrane</keyword>
<dbReference type="PANTHER" id="PTHR30442:SF0">
    <property type="entry name" value="FE(3+) DICITRATE TRANSPORT PROTEIN FECA"/>
    <property type="match status" value="1"/>
</dbReference>
<dbReference type="NCBIfam" id="TIGR04057">
    <property type="entry name" value="SusC_RagA_signa"/>
    <property type="match status" value="1"/>
</dbReference>
<dbReference type="RefSeq" id="WP_090333909.1">
    <property type="nucleotide sequence ID" value="NZ_FNXY01000002.1"/>
</dbReference>
<keyword evidence="3 8" id="KW-1134">Transmembrane beta strand</keyword>
<evidence type="ECO:0000256" key="3">
    <source>
        <dbReference type="ARBA" id="ARBA00022452"/>
    </source>
</evidence>
<evidence type="ECO:0000256" key="8">
    <source>
        <dbReference type="PROSITE-ProRule" id="PRU01360"/>
    </source>
</evidence>
<name>A0A1H6RVE1_9BACT</name>
<dbReference type="STRING" id="408657.SAMN04487995_1437"/>
<dbReference type="InterPro" id="IPR039426">
    <property type="entry name" value="TonB-dep_rcpt-like"/>
</dbReference>
<evidence type="ECO:0000256" key="5">
    <source>
        <dbReference type="ARBA" id="ARBA00023077"/>
    </source>
</evidence>
<dbReference type="Pfam" id="PF07715">
    <property type="entry name" value="Plug"/>
    <property type="match status" value="1"/>
</dbReference>
<dbReference type="AlphaFoldDB" id="A0A1H6RVE1"/>
<dbReference type="NCBIfam" id="TIGR04056">
    <property type="entry name" value="OMP_RagA_SusC"/>
    <property type="match status" value="1"/>
</dbReference>
<comment type="subcellular location">
    <subcellularLocation>
        <location evidence="1 8">Cell outer membrane</location>
        <topology evidence="1 8">Multi-pass membrane protein</topology>
    </subcellularLocation>
</comment>
<dbReference type="InterPro" id="IPR012910">
    <property type="entry name" value="Plug_dom"/>
</dbReference>
<keyword evidence="5 9" id="KW-0798">TonB box</keyword>
<dbReference type="InterPro" id="IPR008969">
    <property type="entry name" value="CarboxyPept-like_regulatory"/>
</dbReference>
<evidence type="ECO:0000259" key="11">
    <source>
        <dbReference type="Pfam" id="PF07715"/>
    </source>
</evidence>
<dbReference type="PROSITE" id="PS52016">
    <property type="entry name" value="TONB_DEPENDENT_REC_3"/>
    <property type="match status" value="1"/>
</dbReference>
<evidence type="ECO:0000259" key="10">
    <source>
        <dbReference type="Pfam" id="PF00593"/>
    </source>
</evidence>
<dbReference type="InterPro" id="IPR036942">
    <property type="entry name" value="Beta-barrel_TonB_sf"/>
</dbReference>
<keyword evidence="6 8" id="KW-0472">Membrane</keyword>
<dbReference type="GO" id="GO:0009279">
    <property type="term" value="C:cell outer membrane"/>
    <property type="evidence" value="ECO:0007669"/>
    <property type="project" value="UniProtKB-SubCell"/>
</dbReference>
<dbReference type="PANTHER" id="PTHR30442">
    <property type="entry name" value="IRON III DICITRATE TRANSPORT PROTEIN FECA"/>
    <property type="match status" value="1"/>
</dbReference>
<keyword evidence="2 8" id="KW-0813">Transport</keyword>
<feature type="domain" description="TonB-dependent receptor plug" evidence="11">
    <location>
        <begin position="237"/>
        <end position="342"/>
    </location>
</feature>
<evidence type="ECO:0000313" key="12">
    <source>
        <dbReference type="EMBL" id="SEI57444.1"/>
    </source>
</evidence>
<sequence>MKKTLQWPPSFFKIMSISLIQLFIIIQFSGMSFAVDSNAQEVLNRRLTINIREQKIGVALEKLGKLSGVNFMYSPELIQSQRKVNLTAKEEKLESILDNFLTPLKVTYEVSGKQILLKRIPAPKTGTPAIEGMGTSIQTLKSILFPIKGKVIDATGATVPGATVVLKGSSSVGTTTDGEGNFSLELPDGSTTLVVSSIGFLTQEISIANKSMIEITLQSDVKSLSEVVVTGYSSQSKRDITGSVSTVDTKELTKVAAPNVAQQLQGRVAGVTVTSNNTPGGEATVRIRGFGTINNNDPLYVIDGVPTKGGLNSINPNNIESMQVLKDASSASIYGSRAANGVIIITTKKGKSGAPQFSFNSRFGVQTGKVDLGLIIDPQQFGDLLWTQRRNAGVLTNGNPAHQQYGNGVNAVVPDYILAGSQYGITLNPNNPNDPALALIDPARYNYNRTGFYQIVKANKQGTDWEKEILRDAAIQEYNVGATGGSENGRYALSLNYFKQDGILKNTSFNRYSLRSNTEFLFKKKIRFGENLEVSYTENKGYYSNNGTASSTNNQDGNPIGNGFRIPSIIPVYDIMGNFAATRAAGLGPATNPVAQLHRTKDNRVNTFRTFGNAYVEVDILKDLIAKSSIGVDFTNSNRTAYVLLDLEEAEIESNNSLTNEYAYDINWTWSNTLNYSKTFGAHKLNVLAGTEAIKGSGKNFSAVRTAFYSEDPKYMYLSAGTAGINNAGAGYEWSLFSIFGKVNYALKDRYLLEATVRRDGSSRFGQNNRYGTFPAFSAGWRLSEEAFMKPLSWLDDLKLRAGWGQTGNQEIGNYNGFSTYRSTLNQSSYAIDGSNSSVQAGFDTQAFGNQDAKWETTTQTNVGLDATFLKGMFNLNLDVYNRTTSDMLYQVSLPATQGVATIPFVNIGEMNNKGFDLAIDFNNKALEGQLTYSIGGNISAYKNNVEKLNNSATAVLLGPTIRSYTWTRSVAGMPLYSFYGLQIDGIYQNQAEVDAGPTYPGYAAVGKYKYHDTDGDGVITDADRKFLGNPHPDFTYGINLNVGYKGFDLSAFFQGVKGNEILNMVKRWTDFNNQAGNRSLRMLNDSWTPENPDAVLPILDANDSRSQQPSSYFIEDGSYFRMKNLTIGYTLPAKALSKLGLTSARIYLQGQNLFTITKYSGIDPEVTSVGSAPGSTVLGVDQGNYPRSKMYQVGLNFGF</sequence>
<gene>
    <name evidence="12" type="ORF">SAMN04487995_1437</name>
</gene>
<evidence type="ECO:0000256" key="1">
    <source>
        <dbReference type="ARBA" id="ARBA00004571"/>
    </source>
</evidence>
<proteinExistence type="inferred from homology"/>
<dbReference type="InterPro" id="IPR023996">
    <property type="entry name" value="TonB-dep_OMP_SusC/RagA"/>
</dbReference>
<dbReference type="InterPro" id="IPR037066">
    <property type="entry name" value="Plug_dom_sf"/>
</dbReference>
<evidence type="ECO:0000256" key="6">
    <source>
        <dbReference type="ARBA" id="ARBA00023136"/>
    </source>
</evidence>
<dbReference type="Gene3D" id="2.40.170.20">
    <property type="entry name" value="TonB-dependent receptor, beta-barrel domain"/>
    <property type="match status" value="1"/>
</dbReference>
<dbReference type="GO" id="GO:0033214">
    <property type="term" value="P:siderophore-iron import into cell"/>
    <property type="evidence" value="ECO:0007669"/>
    <property type="project" value="TreeGrafter"/>
</dbReference>
<dbReference type="EMBL" id="FNXY01000002">
    <property type="protein sequence ID" value="SEI57444.1"/>
    <property type="molecule type" value="Genomic_DNA"/>
</dbReference>
<dbReference type="SUPFAM" id="SSF49464">
    <property type="entry name" value="Carboxypeptidase regulatory domain-like"/>
    <property type="match status" value="1"/>
</dbReference>
<dbReference type="Proteomes" id="UP000199532">
    <property type="component" value="Unassembled WGS sequence"/>
</dbReference>
<evidence type="ECO:0000256" key="4">
    <source>
        <dbReference type="ARBA" id="ARBA00022692"/>
    </source>
</evidence>
<feature type="domain" description="TonB-dependent receptor-like beta-barrel" evidence="10">
    <location>
        <begin position="639"/>
        <end position="1050"/>
    </location>
</feature>
<dbReference type="SUPFAM" id="SSF56935">
    <property type="entry name" value="Porins"/>
    <property type="match status" value="1"/>
</dbReference>
<dbReference type="InterPro" id="IPR023997">
    <property type="entry name" value="TonB-dep_OMP_SusC/RagA_CS"/>
</dbReference>